<proteinExistence type="predicted"/>
<evidence type="ECO:0000313" key="1">
    <source>
        <dbReference type="EMBL" id="EAY15937.1"/>
    </source>
</evidence>
<dbReference type="VEuPathDB" id="TrichDB:TVAGG3_0662580"/>
<dbReference type="KEGG" id="tva:4773944"/>
<reference evidence="1" key="1">
    <citation type="submission" date="2006-10" db="EMBL/GenBank/DDBJ databases">
        <authorList>
            <person name="Amadeo P."/>
            <person name="Zhao Q."/>
            <person name="Wortman J."/>
            <person name="Fraser-Liggett C."/>
            <person name="Carlton J."/>
        </authorList>
    </citation>
    <scope>NUCLEOTIDE SEQUENCE</scope>
    <source>
        <strain evidence="1">G3</strain>
    </source>
</reference>
<dbReference type="VEuPathDB" id="TrichDB:TVAG_165650"/>
<reference evidence="1" key="2">
    <citation type="journal article" date="2007" name="Science">
        <title>Draft genome sequence of the sexually transmitted pathogen Trichomonas vaginalis.</title>
        <authorList>
            <person name="Carlton J.M."/>
            <person name="Hirt R.P."/>
            <person name="Silva J.C."/>
            <person name="Delcher A.L."/>
            <person name="Schatz M."/>
            <person name="Zhao Q."/>
            <person name="Wortman J.R."/>
            <person name="Bidwell S.L."/>
            <person name="Alsmark U.C.M."/>
            <person name="Besteiro S."/>
            <person name="Sicheritz-Ponten T."/>
            <person name="Noel C.J."/>
            <person name="Dacks J.B."/>
            <person name="Foster P.G."/>
            <person name="Simillion C."/>
            <person name="Van de Peer Y."/>
            <person name="Miranda-Saavedra D."/>
            <person name="Barton G.J."/>
            <person name="Westrop G.D."/>
            <person name="Mueller S."/>
            <person name="Dessi D."/>
            <person name="Fiori P.L."/>
            <person name="Ren Q."/>
            <person name="Paulsen I."/>
            <person name="Zhang H."/>
            <person name="Bastida-Corcuera F.D."/>
            <person name="Simoes-Barbosa A."/>
            <person name="Brown M.T."/>
            <person name="Hayes R.D."/>
            <person name="Mukherjee M."/>
            <person name="Okumura C.Y."/>
            <person name="Schneider R."/>
            <person name="Smith A.J."/>
            <person name="Vanacova S."/>
            <person name="Villalvazo M."/>
            <person name="Haas B.J."/>
            <person name="Pertea M."/>
            <person name="Feldblyum T.V."/>
            <person name="Utterback T.R."/>
            <person name="Shu C.L."/>
            <person name="Osoegawa K."/>
            <person name="de Jong P.J."/>
            <person name="Hrdy I."/>
            <person name="Horvathova L."/>
            <person name="Zubacova Z."/>
            <person name="Dolezal P."/>
            <person name="Malik S.B."/>
            <person name="Logsdon J.M. Jr."/>
            <person name="Henze K."/>
            <person name="Gupta A."/>
            <person name="Wang C.C."/>
            <person name="Dunne R.L."/>
            <person name="Upcroft J.A."/>
            <person name="Upcroft P."/>
            <person name="White O."/>
            <person name="Salzberg S.L."/>
            <person name="Tang P."/>
            <person name="Chiu C.-H."/>
            <person name="Lee Y.-S."/>
            <person name="Embley T.M."/>
            <person name="Coombs G.H."/>
            <person name="Mottram J.C."/>
            <person name="Tachezy J."/>
            <person name="Fraser-Liggett C.M."/>
            <person name="Johnson P.J."/>
        </authorList>
    </citation>
    <scope>NUCLEOTIDE SEQUENCE [LARGE SCALE GENOMIC DNA]</scope>
    <source>
        <strain evidence="1">G3</strain>
    </source>
</reference>
<dbReference type="EMBL" id="DS113249">
    <property type="protein sequence ID" value="EAY15937.1"/>
    <property type="molecule type" value="Genomic_DNA"/>
</dbReference>
<name>A2DUP6_TRIV3</name>
<protein>
    <submittedName>
        <fullName evidence="1">Uncharacterized protein</fullName>
    </submittedName>
</protein>
<dbReference type="InParanoid" id="A2DUP6"/>
<evidence type="ECO:0000313" key="2">
    <source>
        <dbReference type="Proteomes" id="UP000001542"/>
    </source>
</evidence>
<accession>A2DUP6</accession>
<dbReference type="AlphaFoldDB" id="A2DUP6"/>
<dbReference type="Proteomes" id="UP000001542">
    <property type="component" value="Unassembled WGS sequence"/>
</dbReference>
<dbReference type="RefSeq" id="XP_001328160.1">
    <property type="nucleotide sequence ID" value="XM_001328125.1"/>
</dbReference>
<sequence length="556" mass="65352">MTQNIITDIDYGIAIDTNAIIRYIDQHSNREPFIIVLFFGQSVGKSTLIQEISGVQQEIGNIYHQRTTGEIITYGGHISDIYHRLNYLNNENIDDDLHVYFIEAEAINSSCPNEIIVEFLLPFCSLCTKFVNCIDKNPISGNAQIISLINKHLISRYNNREENQFFLRKLITFVRDIPETEDDIMTYNDLLQTIFRRFANSDIVHEFRDQGIVPDVSFGGKFNQRHSNKFLVPFVQKLFTNIDRNLIFESTEDFAAHIQALNYQGNFYIKFVNPIGTCDILEREVNQILNEFKELVNQQNIGEEQFIVIKNQKMQRFDRVQNENHIHSLKARTSRTKLDIEMDKIFHEKILKIELINSILQQIANSKFYVNLSAQVQREMQNAADYIFDTIKSRTDSISNYQQLLNQYVENRRNHCLQLINEIGDEEKIKIQNDINSVFDYLLTYHSYANIRQNWIFSSIARYFHDAPDPNPSIRKVQIRKIRCIEHTYLKRLQSIHVGNRDYLLLLRNIPNERKYFDIIASLQRINISETVIKSIINSPNPYQLIHSDIFRFICL</sequence>
<organism evidence="1 2">
    <name type="scientific">Trichomonas vaginalis (strain ATCC PRA-98 / G3)</name>
    <dbReference type="NCBI Taxonomy" id="412133"/>
    <lineage>
        <taxon>Eukaryota</taxon>
        <taxon>Metamonada</taxon>
        <taxon>Parabasalia</taxon>
        <taxon>Trichomonadida</taxon>
        <taxon>Trichomonadidae</taxon>
        <taxon>Trichomonas</taxon>
    </lineage>
</organism>
<gene>
    <name evidence="1" type="ORF">TVAG_165650</name>
</gene>
<keyword evidence="2" id="KW-1185">Reference proteome</keyword>